<feature type="domain" description="GYF" evidence="2">
    <location>
        <begin position="5"/>
        <end position="54"/>
    </location>
</feature>
<proteinExistence type="predicted"/>
<dbReference type="InterPro" id="IPR025640">
    <property type="entry name" value="GYF_2"/>
</dbReference>
<evidence type="ECO:0000259" key="2">
    <source>
        <dbReference type="Pfam" id="PF14237"/>
    </source>
</evidence>
<dbReference type="OrthoDB" id="194200at2"/>
<keyword evidence="1" id="KW-1133">Transmembrane helix</keyword>
<evidence type="ECO:0000256" key="1">
    <source>
        <dbReference type="SAM" id="Phobius"/>
    </source>
</evidence>
<evidence type="ECO:0000313" key="3">
    <source>
        <dbReference type="EMBL" id="SKB01283.1"/>
    </source>
</evidence>
<keyword evidence="1" id="KW-0472">Membrane</keyword>
<dbReference type="RefSeq" id="WP_078814538.1">
    <property type="nucleotide sequence ID" value="NZ_FUYE01000011.1"/>
</dbReference>
<sequence>MEALYYISKGQKTVGPCTLDDLYSYVAYGSVRDNDLVRRDGSTEWTPLRSLSELETNTADQAKDITTRRRTARYRDYGKVPANRRSGIVIWRLIWGFLIAPPMLWKAAISIYQDRIYTPKKDDRGYLCQWPQWTERLVTGMLVLNGLVWVTLIWLLWKEATPLAREIIAMFSAGATALAEWLGQ</sequence>
<dbReference type="AlphaFoldDB" id="A0A1T4YHU9"/>
<dbReference type="STRING" id="48467.SAMN02745166_03357"/>
<feature type="transmembrane region" description="Helical" evidence="1">
    <location>
        <begin position="89"/>
        <end position="112"/>
    </location>
</feature>
<protein>
    <recommendedName>
        <fullName evidence="2">GYF domain-containing protein</fullName>
    </recommendedName>
</protein>
<organism evidence="3 4">
    <name type="scientific">Prosthecobacter debontii</name>
    <dbReference type="NCBI Taxonomy" id="48467"/>
    <lineage>
        <taxon>Bacteria</taxon>
        <taxon>Pseudomonadati</taxon>
        <taxon>Verrucomicrobiota</taxon>
        <taxon>Verrucomicrobiia</taxon>
        <taxon>Verrucomicrobiales</taxon>
        <taxon>Verrucomicrobiaceae</taxon>
        <taxon>Prosthecobacter</taxon>
    </lineage>
</organism>
<feature type="transmembrane region" description="Helical" evidence="1">
    <location>
        <begin position="137"/>
        <end position="157"/>
    </location>
</feature>
<keyword evidence="4" id="KW-1185">Reference proteome</keyword>
<evidence type="ECO:0000313" key="4">
    <source>
        <dbReference type="Proteomes" id="UP000190774"/>
    </source>
</evidence>
<dbReference type="EMBL" id="FUYE01000011">
    <property type="protein sequence ID" value="SKB01283.1"/>
    <property type="molecule type" value="Genomic_DNA"/>
</dbReference>
<name>A0A1T4YHU9_9BACT</name>
<reference evidence="4" key="1">
    <citation type="submission" date="2017-02" db="EMBL/GenBank/DDBJ databases">
        <authorList>
            <person name="Varghese N."/>
            <person name="Submissions S."/>
        </authorList>
    </citation>
    <scope>NUCLEOTIDE SEQUENCE [LARGE SCALE GENOMIC DNA]</scope>
    <source>
        <strain evidence="4">ATCC 700200</strain>
    </source>
</reference>
<accession>A0A1T4YHU9</accession>
<dbReference type="Pfam" id="PF14237">
    <property type="entry name" value="GYF_2"/>
    <property type="match status" value="1"/>
</dbReference>
<dbReference type="Proteomes" id="UP000190774">
    <property type="component" value="Unassembled WGS sequence"/>
</dbReference>
<keyword evidence="1" id="KW-0812">Transmembrane</keyword>
<gene>
    <name evidence="3" type="ORF">SAMN02745166_03357</name>
</gene>